<dbReference type="AlphaFoldDB" id="A0A934VBW6"/>
<accession>A0A934VBW6</accession>
<dbReference type="InterPro" id="IPR036520">
    <property type="entry name" value="UPF0759_sf"/>
</dbReference>
<gene>
    <name evidence="1" type="ORF">JIN84_12060</name>
</gene>
<organism evidence="1 2">
    <name type="scientific">Luteolibacter yonseiensis</name>
    <dbReference type="NCBI Taxonomy" id="1144680"/>
    <lineage>
        <taxon>Bacteria</taxon>
        <taxon>Pseudomonadati</taxon>
        <taxon>Verrucomicrobiota</taxon>
        <taxon>Verrucomicrobiia</taxon>
        <taxon>Verrucomicrobiales</taxon>
        <taxon>Verrucomicrobiaceae</taxon>
        <taxon>Luteolibacter</taxon>
    </lineage>
</organism>
<dbReference type="Pfam" id="PF01904">
    <property type="entry name" value="DUF72"/>
    <property type="match status" value="1"/>
</dbReference>
<dbReference type="Proteomes" id="UP000600139">
    <property type="component" value="Unassembled WGS sequence"/>
</dbReference>
<evidence type="ECO:0000313" key="1">
    <source>
        <dbReference type="EMBL" id="MBK1816351.1"/>
    </source>
</evidence>
<proteinExistence type="predicted"/>
<protein>
    <submittedName>
        <fullName evidence="1">DUF72 domain-containing protein</fullName>
    </submittedName>
</protein>
<name>A0A934VBW6_9BACT</name>
<dbReference type="EMBL" id="JAENIK010000011">
    <property type="protein sequence ID" value="MBK1816351.1"/>
    <property type="molecule type" value="Genomic_DNA"/>
</dbReference>
<keyword evidence="2" id="KW-1185">Reference proteome</keyword>
<evidence type="ECO:0000313" key="2">
    <source>
        <dbReference type="Proteomes" id="UP000600139"/>
    </source>
</evidence>
<reference evidence="1" key="1">
    <citation type="submission" date="2021-01" db="EMBL/GenBank/DDBJ databases">
        <title>Modified the classification status of verrucomicrobia.</title>
        <authorList>
            <person name="Feng X."/>
        </authorList>
    </citation>
    <scope>NUCLEOTIDE SEQUENCE</scope>
    <source>
        <strain evidence="1">JCM 18052</strain>
    </source>
</reference>
<dbReference type="RefSeq" id="WP_200351293.1">
    <property type="nucleotide sequence ID" value="NZ_BAABHZ010000006.1"/>
</dbReference>
<dbReference type="PANTHER" id="PTHR30348">
    <property type="entry name" value="UNCHARACTERIZED PROTEIN YECE"/>
    <property type="match status" value="1"/>
</dbReference>
<dbReference type="Gene3D" id="3.20.20.410">
    <property type="entry name" value="Protein of unknown function UPF0759"/>
    <property type="match status" value="1"/>
</dbReference>
<sequence>MEISSSEFSIVLILDGATAEYQWKRLLTALQSTVEPAPDYQPYLMPVTREPVLGQSCAARDGVLIGCAGWSIPKEEKPHFPGSGSHLERYAARFSAVEINSSFYRPHRTSTYARWAASVPPDFRFSVKVPKAITHIARLKNTGDLIGTFLAEAGGLGEKLGCLLVQLPPSLDFNPGIARCFFEELRTAAGNIPVAFEPRHGTWFERSAGSLLEEFRISRVAADPPPVPSAAEPGGWHGLIYHRLHGSPRMYYSDYSHKFVVMLAARLADARSRSSVWCIFDNTAEGFAMPNARELMREWKALGSPPSANVD</sequence>
<dbReference type="SUPFAM" id="SSF117396">
    <property type="entry name" value="TM1631-like"/>
    <property type="match status" value="1"/>
</dbReference>
<dbReference type="PANTHER" id="PTHR30348:SF14">
    <property type="entry name" value="BLR8050 PROTEIN"/>
    <property type="match status" value="1"/>
</dbReference>
<comment type="caution">
    <text evidence="1">The sequence shown here is derived from an EMBL/GenBank/DDBJ whole genome shotgun (WGS) entry which is preliminary data.</text>
</comment>
<dbReference type="InterPro" id="IPR002763">
    <property type="entry name" value="DUF72"/>
</dbReference>